<dbReference type="Gene3D" id="3.30.530.20">
    <property type="match status" value="1"/>
</dbReference>
<organism evidence="1 2">
    <name type="scientific">Amycolatopsis magusensis</name>
    <dbReference type="NCBI Taxonomy" id="882444"/>
    <lineage>
        <taxon>Bacteria</taxon>
        <taxon>Bacillati</taxon>
        <taxon>Actinomycetota</taxon>
        <taxon>Actinomycetes</taxon>
        <taxon>Pseudonocardiales</taxon>
        <taxon>Pseudonocardiaceae</taxon>
        <taxon>Amycolatopsis</taxon>
    </lineage>
</organism>
<evidence type="ECO:0000313" key="1">
    <source>
        <dbReference type="EMBL" id="MBP2184807.1"/>
    </source>
</evidence>
<comment type="caution">
    <text evidence="1">The sequence shown here is derived from an EMBL/GenBank/DDBJ whole genome shotgun (WGS) entry which is preliminary data.</text>
</comment>
<name>A0ABS4PZF9_9PSEU</name>
<evidence type="ECO:0000313" key="2">
    <source>
        <dbReference type="Proteomes" id="UP000741013"/>
    </source>
</evidence>
<proteinExistence type="predicted"/>
<dbReference type="RefSeq" id="WP_209667770.1">
    <property type="nucleotide sequence ID" value="NZ_JAGGMS010000001.1"/>
</dbReference>
<dbReference type="Pfam" id="PF10604">
    <property type="entry name" value="Polyketide_cyc2"/>
    <property type="match status" value="1"/>
</dbReference>
<evidence type="ECO:0008006" key="3">
    <source>
        <dbReference type="Google" id="ProtNLM"/>
    </source>
</evidence>
<dbReference type="InterPro" id="IPR023393">
    <property type="entry name" value="START-like_dom_sf"/>
</dbReference>
<keyword evidence="2" id="KW-1185">Reference proteome</keyword>
<dbReference type="Proteomes" id="UP000741013">
    <property type="component" value="Unassembled WGS sequence"/>
</dbReference>
<dbReference type="SUPFAM" id="SSF55961">
    <property type="entry name" value="Bet v1-like"/>
    <property type="match status" value="1"/>
</dbReference>
<sequence>MRYADGPSVACELDVAAEAGRVWRLVTDIGVPARFSPELRRVRWLGEAAGPAIGAEFEGHNENPVLGTWRTIATVVEFDEPRAFAWAVADPDGRFGEVTGDPMATWRFGVEPAPGGVRVHHSVRVGPARSGLSLAIDRWPDKEEALLRHRLADLRAGMEQTLLGIKSLAGDPAS</sequence>
<reference evidence="1 2" key="1">
    <citation type="submission" date="2021-03" db="EMBL/GenBank/DDBJ databases">
        <title>Sequencing the genomes of 1000 actinobacteria strains.</title>
        <authorList>
            <person name="Klenk H.-P."/>
        </authorList>
    </citation>
    <scope>NUCLEOTIDE SEQUENCE [LARGE SCALE GENOMIC DNA]</scope>
    <source>
        <strain evidence="1 2">DSM 45510</strain>
    </source>
</reference>
<accession>A0ABS4PZF9</accession>
<gene>
    <name evidence="1" type="ORF">JOM49_006333</name>
</gene>
<dbReference type="CDD" id="cd07812">
    <property type="entry name" value="SRPBCC"/>
    <property type="match status" value="1"/>
</dbReference>
<dbReference type="EMBL" id="JAGGMS010000001">
    <property type="protein sequence ID" value="MBP2184807.1"/>
    <property type="molecule type" value="Genomic_DNA"/>
</dbReference>
<dbReference type="InterPro" id="IPR019587">
    <property type="entry name" value="Polyketide_cyclase/dehydratase"/>
</dbReference>
<protein>
    <recommendedName>
        <fullName evidence="3">Polyketide cyclase / dehydrase and lipid transport</fullName>
    </recommendedName>
</protein>